<evidence type="ECO:0000256" key="6">
    <source>
        <dbReference type="ARBA" id="ARBA00023239"/>
    </source>
</evidence>
<organism evidence="9 10">
    <name type="scientific">Rikenella microfusus</name>
    <dbReference type="NCBI Taxonomy" id="28139"/>
    <lineage>
        <taxon>Bacteria</taxon>
        <taxon>Pseudomonadati</taxon>
        <taxon>Bacteroidota</taxon>
        <taxon>Bacteroidia</taxon>
        <taxon>Bacteroidales</taxon>
        <taxon>Rikenellaceae</taxon>
        <taxon>Rikenella</taxon>
    </lineage>
</organism>
<dbReference type="NCBIfam" id="TIGR01181">
    <property type="entry name" value="dTDP_gluc_dehyt"/>
    <property type="match status" value="1"/>
</dbReference>
<reference evidence="9 10" key="1">
    <citation type="submission" date="2018-06" db="EMBL/GenBank/DDBJ databases">
        <authorList>
            <consortium name="Pathogen Informatics"/>
            <person name="Doyle S."/>
        </authorList>
    </citation>
    <scope>NUCLEOTIDE SEQUENCE [LARGE SCALE GENOMIC DNA]</scope>
    <source>
        <strain evidence="9 10">NCTC11190</strain>
    </source>
</reference>
<evidence type="ECO:0000256" key="4">
    <source>
        <dbReference type="ARBA" id="ARBA00011990"/>
    </source>
</evidence>
<feature type="domain" description="NAD(P)-binding" evidence="8">
    <location>
        <begin position="34"/>
        <end position="351"/>
    </location>
</feature>
<dbReference type="AlphaFoldDB" id="A0A379MQE0"/>
<keyword evidence="5" id="KW-0520">NAD</keyword>
<keyword evidence="6 7" id="KW-0456">Lyase</keyword>
<dbReference type="Gene3D" id="3.40.50.720">
    <property type="entry name" value="NAD(P)-binding Rossmann-like Domain"/>
    <property type="match status" value="1"/>
</dbReference>
<name>A0A379MQE0_9BACT</name>
<sequence length="381" mass="43123">MGLIATMSKKDKKDIPSLAELIQMGNHKTARNILITGGAGFIGSHVVRLFCEKYPDYRIYNLDKLTYAGNLENLKDVSGKCPNYRFIKGDICDLEHMRRIFAEHKIDGVIHLAAESHVDRSIKDPFAFAQTNVLGTLSLLQAAKEAWDGAMGGKLFYHVSTDEVYGSLRDPGTFFVETTPYDPQSPYSASKASSDHFVRAFGNTYGLPVVISNCSNNYGPNQFPEKLIPLFINNIRHNKPLPVYGTGENVRDWLYVVDHARAIDTIFHSGRVGETYNIGGFNEWRNIDLIRVMIATADRLLGRPAGTSEKLITYVADRAGHDKRYAIDSAKLHEELGWEPSLQFEEGIEKTIRWYLDNQEWLDNITSGAYERYYEEMYGDK</sequence>
<evidence type="ECO:0000256" key="5">
    <source>
        <dbReference type="ARBA" id="ARBA00023027"/>
    </source>
</evidence>
<dbReference type="EC" id="4.2.1.46" evidence="4 7"/>
<accession>A0A379MQE0</accession>
<gene>
    <name evidence="9" type="primary">rfbB_1</name>
    <name evidence="9" type="ORF">NCTC11190_00285</name>
</gene>
<dbReference type="SUPFAM" id="SSF51735">
    <property type="entry name" value="NAD(P)-binding Rossmann-fold domains"/>
    <property type="match status" value="1"/>
</dbReference>
<dbReference type="InterPro" id="IPR016040">
    <property type="entry name" value="NAD(P)-bd_dom"/>
</dbReference>
<dbReference type="Gene3D" id="3.90.25.10">
    <property type="entry name" value="UDP-galactose 4-epimerase, domain 1"/>
    <property type="match status" value="1"/>
</dbReference>
<proteinExistence type="inferred from homology"/>
<dbReference type="Proteomes" id="UP000255233">
    <property type="component" value="Unassembled WGS sequence"/>
</dbReference>
<dbReference type="FunFam" id="3.40.50.720:FF:000304">
    <property type="entry name" value="UDP-glucose 4,6-dehydratase"/>
    <property type="match status" value="1"/>
</dbReference>
<evidence type="ECO:0000313" key="9">
    <source>
        <dbReference type="EMBL" id="SUE33090.1"/>
    </source>
</evidence>
<evidence type="ECO:0000256" key="7">
    <source>
        <dbReference type="RuleBase" id="RU004473"/>
    </source>
</evidence>
<protein>
    <recommendedName>
        <fullName evidence="4 7">dTDP-glucose 4,6-dehydratase</fullName>
        <ecNumber evidence="4 7">4.2.1.46</ecNumber>
    </recommendedName>
</protein>
<evidence type="ECO:0000256" key="3">
    <source>
        <dbReference type="ARBA" id="ARBA00008178"/>
    </source>
</evidence>
<evidence type="ECO:0000256" key="1">
    <source>
        <dbReference type="ARBA" id="ARBA00001539"/>
    </source>
</evidence>
<comment type="similarity">
    <text evidence="3 7">Belongs to the NAD(P)-dependent epimerase/dehydratase family. dTDP-glucose dehydratase subfamily.</text>
</comment>
<dbReference type="EMBL" id="UGVL01000001">
    <property type="protein sequence ID" value="SUE33090.1"/>
    <property type="molecule type" value="Genomic_DNA"/>
</dbReference>
<evidence type="ECO:0000256" key="2">
    <source>
        <dbReference type="ARBA" id="ARBA00001911"/>
    </source>
</evidence>
<keyword evidence="10" id="KW-1185">Reference proteome</keyword>
<dbReference type="STRING" id="880526.GCA_000427365_01158"/>
<dbReference type="PANTHER" id="PTHR43000">
    <property type="entry name" value="DTDP-D-GLUCOSE 4,6-DEHYDRATASE-RELATED"/>
    <property type="match status" value="1"/>
</dbReference>
<comment type="cofactor">
    <cofactor evidence="2 7">
        <name>NAD(+)</name>
        <dbReference type="ChEBI" id="CHEBI:57540"/>
    </cofactor>
</comment>
<dbReference type="InterPro" id="IPR036291">
    <property type="entry name" value="NAD(P)-bd_dom_sf"/>
</dbReference>
<evidence type="ECO:0000313" key="10">
    <source>
        <dbReference type="Proteomes" id="UP000255233"/>
    </source>
</evidence>
<evidence type="ECO:0000259" key="8">
    <source>
        <dbReference type="Pfam" id="PF16363"/>
    </source>
</evidence>
<comment type="catalytic activity">
    <reaction evidence="1 7">
        <text>dTDP-alpha-D-glucose = dTDP-4-dehydro-6-deoxy-alpha-D-glucose + H2O</text>
        <dbReference type="Rhea" id="RHEA:17221"/>
        <dbReference type="ChEBI" id="CHEBI:15377"/>
        <dbReference type="ChEBI" id="CHEBI:57477"/>
        <dbReference type="ChEBI" id="CHEBI:57649"/>
        <dbReference type="EC" id="4.2.1.46"/>
    </reaction>
</comment>
<dbReference type="CDD" id="cd05246">
    <property type="entry name" value="dTDP_GD_SDR_e"/>
    <property type="match status" value="1"/>
</dbReference>
<dbReference type="Pfam" id="PF16363">
    <property type="entry name" value="GDP_Man_Dehyd"/>
    <property type="match status" value="1"/>
</dbReference>
<dbReference type="GO" id="GO:0008460">
    <property type="term" value="F:dTDP-glucose 4,6-dehydratase activity"/>
    <property type="evidence" value="ECO:0007669"/>
    <property type="project" value="UniProtKB-EC"/>
</dbReference>
<dbReference type="GO" id="GO:0009225">
    <property type="term" value="P:nucleotide-sugar metabolic process"/>
    <property type="evidence" value="ECO:0007669"/>
    <property type="project" value="InterPro"/>
</dbReference>
<dbReference type="InterPro" id="IPR005888">
    <property type="entry name" value="dTDP_Gluc_deHydtase"/>
</dbReference>